<sequence>MKTLQIVLVLSAIIAVAFAANASWGTKLSSSKLASTQNVTIHKKANVYADAKVVFPLDGQINTKIIRFISVTDRFTNSSGPTATLWSGGPGYTQATVQLKGQYAQGINATVQFYTDA</sequence>
<dbReference type="Pfam" id="PF15868">
    <property type="entry name" value="MBF2"/>
    <property type="match status" value="1"/>
</dbReference>
<evidence type="ECO:0000313" key="3">
    <source>
        <dbReference type="RefSeq" id="XP_017035356.1"/>
    </source>
</evidence>
<dbReference type="PANTHER" id="PTHR37685">
    <property type="entry name" value="GEO11136P1-RELATED"/>
    <property type="match status" value="1"/>
</dbReference>
<evidence type="ECO:0000313" key="2">
    <source>
        <dbReference type="Proteomes" id="UP001652661"/>
    </source>
</evidence>
<dbReference type="PANTHER" id="PTHR37685:SF1">
    <property type="entry name" value="GEO11136P1-RELATED"/>
    <property type="match status" value="1"/>
</dbReference>
<keyword evidence="2" id="KW-1185">Reference proteome</keyword>
<feature type="signal peptide" evidence="1">
    <location>
        <begin position="1"/>
        <end position="19"/>
    </location>
</feature>
<proteinExistence type="predicted"/>
<dbReference type="AlphaFoldDB" id="A0A6P4JIB5"/>
<accession>A0A6P4JIB5</accession>
<dbReference type="GeneID" id="108083874"/>
<dbReference type="RefSeq" id="XP_017035356.1">
    <property type="nucleotide sequence ID" value="XM_017179867.3"/>
</dbReference>
<evidence type="ECO:0000256" key="1">
    <source>
        <dbReference type="SAM" id="SignalP"/>
    </source>
</evidence>
<dbReference type="Proteomes" id="UP001652661">
    <property type="component" value="Chromosome 2L"/>
</dbReference>
<protein>
    <recommendedName>
        <fullName evidence="4">Salivary secreted peptide</fullName>
    </recommendedName>
</protein>
<feature type="chain" id="PRO_5027863693" description="Salivary secreted peptide" evidence="1">
    <location>
        <begin position="20"/>
        <end position="117"/>
    </location>
</feature>
<dbReference type="OrthoDB" id="8192785at2759"/>
<keyword evidence="1" id="KW-0732">Signal</keyword>
<reference evidence="2" key="1">
    <citation type="submission" date="2025-05" db="UniProtKB">
        <authorList>
            <consortium name="RefSeq"/>
        </authorList>
    </citation>
    <scope>NUCLEOTIDE SEQUENCE [LARGE SCALE GENOMIC DNA]</scope>
    <source>
        <strain evidence="2">14028-0561.14</strain>
    </source>
</reference>
<gene>
    <name evidence="3" type="primary">LOC108083874</name>
</gene>
<organism evidence="2 3">
    <name type="scientific">Drosophila kikkawai</name>
    <name type="common">Fruit fly</name>
    <dbReference type="NCBI Taxonomy" id="30033"/>
    <lineage>
        <taxon>Eukaryota</taxon>
        <taxon>Metazoa</taxon>
        <taxon>Ecdysozoa</taxon>
        <taxon>Arthropoda</taxon>
        <taxon>Hexapoda</taxon>
        <taxon>Insecta</taxon>
        <taxon>Pterygota</taxon>
        <taxon>Neoptera</taxon>
        <taxon>Endopterygota</taxon>
        <taxon>Diptera</taxon>
        <taxon>Brachycera</taxon>
        <taxon>Muscomorpha</taxon>
        <taxon>Ephydroidea</taxon>
        <taxon>Drosophilidae</taxon>
        <taxon>Drosophila</taxon>
        <taxon>Sophophora</taxon>
    </lineage>
</organism>
<reference evidence="3" key="2">
    <citation type="submission" date="2025-08" db="UniProtKB">
        <authorList>
            <consortium name="RefSeq"/>
        </authorList>
    </citation>
    <scope>IDENTIFICATION</scope>
    <source>
        <strain evidence="3">14028-0561.14</strain>
        <tissue evidence="3">Whole fly</tissue>
    </source>
</reference>
<dbReference type="InterPro" id="IPR031734">
    <property type="entry name" value="MBF2"/>
</dbReference>
<evidence type="ECO:0008006" key="4">
    <source>
        <dbReference type="Google" id="ProtNLM"/>
    </source>
</evidence>
<name>A0A6P4JIB5_DROKI</name>